<organism evidence="3 4">
    <name type="scientific">Symbiodinium necroappetens</name>
    <dbReference type="NCBI Taxonomy" id="1628268"/>
    <lineage>
        <taxon>Eukaryota</taxon>
        <taxon>Sar</taxon>
        <taxon>Alveolata</taxon>
        <taxon>Dinophyceae</taxon>
        <taxon>Suessiales</taxon>
        <taxon>Symbiodiniaceae</taxon>
        <taxon>Symbiodinium</taxon>
    </lineage>
</organism>
<dbReference type="Proteomes" id="UP000601435">
    <property type="component" value="Unassembled WGS sequence"/>
</dbReference>
<evidence type="ECO:0000256" key="1">
    <source>
        <dbReference type="SAM" id="MobiDB-lite"/>
    </source>
</evidence>
<evidence type="ECO:0000313" key="3">
    <source>
        <dbReference type="EMBL" id="CAE7219196.1"/>
    </source>
</evidence>
<dbReference type="GO" id="GO:0070475">
    <property type="term" value="P:rRNA base methylation"/>
    <property type="evidence" value="ECO:0007669"/>
    <property type="project" value="InterPro"/>
</dbReference>
<evidence type="ECO:0000259" key="2">
    <source>
        <dbReference type="Pfam" id="PF10354"/>
    </source>
</evidence>
<dbReference type="Pfam" id="PF10354">
    <property type="entry name" value="BMT5-like"/>
    <property type="match status" value="1"/>
</dbReference>
<dbReference type="AlphaFoldDB" id="A0A812K261"/>
<keyword evidence="4" id="KW-1185">Reference proteome</keyword>
<dbReference type="GO" id="GO:0070042">
    <property type="term" value="F:rRNA (uridine-N3-)-methyltransferase activity"/>
    <property type="evidence" value="ECO:0007669"/>
    <property type="project" value="InterPro"/>
</dbReference>
<dbReference type="EMBL" id="CAJNJA010007031">
    <property type="protein sequence ID" value="CAE7219196.1"/>
    <property type="molecule type" value="Genomic_DNA"/>
</dbReference>
<evidence type="ECO:0000313" key="4">
    <source>
        <dbReference type="Proteomes" id="UP000601435"/>
    </source>
</evidence>
<feature type="compositionally biased region" description="Acidic residues" evidence="1">
    <location>
        <begin position="157"/>
        <end position="166"/>
    </location>
</feature>
<feature type="domain" description="25S rRNA (uridine-N(3))-methyltransferase BMT5-like" evidence="2">
    <location>
        <begin position="434"/>
        <end position="605"/>
    </location>
</feature>
<name>A0A812K261_9DINO</name>
<gene>
    <name evidence="3" type="primary">bmt5</name>
    <name evidence="3" type="ORF">SNEC2469_LOCUS2702</name>
</gene>
<comment type="caution">
    <text evidence="3">The sequence shown here is derived from an EMBL/GenBank/DDBJ whole genome shotgun (WGS) entry which is preliminary data.</text>
</comment>
<proteinExistence type="predicted"/>
<feature type="region of interest" description="Disordered" evidence="1">
    <location>
        <begin position="140"/>
        <end position="166"/>
    </location>
</feature>
<sequence length="695" mass="77662">MSTSNHPSAEALRSPRLRGQSPRFVSLVVHASEADVQVPSEGPEGCRPASRRELIDVTAGVATRIPYIAAALADEWRQSKSDVLGDHIPKVQVVYRPIVSATANRPAAFSRPVIGKASQQRPAYSLPRSFVPILRKTSTPAKDSQVVNEPELKEGEDPVDEFQDPEDVEDPVLDEFENVEPNVEDLDADALEDAAQELSEDADVEGDVTVEETSPAREDDLDVEDVAEDMREAVQGSMQLRRMLSGTEQTDEPAAKRHKGEAAVELDPEKAQLLSRWGLSAERAVRYVMQAAAIEEIRKVVAAGWRPQAWAPRADGTHKTAAEQLNETILKFREDAFGPSGGHQIDVVSAFARRWDLPAADIAVLRKLSHKDLRHVMKEFDGTSSVSQLSEEASLLVPAEDVERTEEAAAEKPGPLTCSRFNRLELINPVDDALVVGDANLTFSQLLAKHREALGHVGRIVATTFETIEVLRERYPEIESTVKELEDRHAEVLHNVDGTRLAVDPRFQGMENSFGAVYYNFPHAGVVQGFFDGHPFVRWRHENLMHLFFRALRGFVKPGGVVKVASNSNATGVRFSDILSGAQNSEFLHVETMPFLEWSLRYYHRSYGDRRDSNRRPDEKENYRCQSKGSDMVYTFRYEPSGSVPPKALIRRPPTKDDLFLSKEGKMPMSAEQKRQRLEEIYELFLSYVQGIHVG</sequence>
<accession>A0A812K261</accession>
<reference evidence="3" key="1">
    <citation type="submission" date="2021-02" db="EMBL/GenBank/DDBJ databases">
        <authorList>
            <person name="Dougan E. K."/>
            <person name="Rhodes N."/>
            <person name="Thang M."/>
            <person name="Chan C."/>
        </authorList>
    </citation>
    <scope>NUCLEOTIDE SEQUENCE</scope>
</reference>
<feature type="compositionally biased region" description="Acidic residues" evidence="1">
    <location>
        <begin position="197"/>
        <end position="210"/>
    </location>
</feature>
<protein>
    <submittedName>
        <fullName evidence="3">Bmt5 protein</fullName>
    </submittedName>
</protein>
<feature type="region of interest" description="Disordered" evidence="1">
    <location>
        <begin position="197"/>
        <end position="218"/>
    </location>
</feature>
<dbReference type="InterPro" id="IPR019446">
    <property type="entry name" value="BMT5-like"/>
</dbReference>
<dbReference type="OrthoDB" id="273345at2759"/>